<protein>
    <submittedName>
        <fullName evidence="2">Uncharacterized protein</fullName>
    </submittedName>
</protein>
<feature type="region of interest" description="Disordered" evidence="1">
    <location>
        <begin position="270"/>
        <end position="293"/>
    </location>
</feature>
<organism evidence="2 3">
    <name type="scientific">Flavimobilis soli</name>
    <dbReference type="NCBI Taxonomy" id="442709"/>
    <lineage>
        <taxon>Bacteria</taxon>
        <taxon>Bacillati</taxon>
        <taxon>Actinomycetota</taxon>
        <taxon>Actinomycetes</taxon>
        <taxon>Micrococcales</taxon>
        <taxon>Jonesiaceae</taxon>
        <taxon>Flavimobilis</taxon>
    </lineage>
</organism>
<feature type="compositionally biased region" description="Polar residues" evidence="1">
    <location>
        <begin position="137"/>
        <end position="149"/>
    </location>
</feature>
<dbReference type="Proteomes" id="UP000221394">
    <property type="component" value="Unassembled WGS sequence"/>
</dbReference>
<evidence type="ECO:0000313" key="3">
    <source>
        <dbReference type="Proteomes" id="UP000221394"/>
    </source>
</evidence>
<feature type="region of interest" description="Disordered" evidence="1">
    <location>
        <begin position="107"/>
        <end position="152"/>
    </location>
</feature>
<reference evidence="2 3" key="1">
    <citation type="submission" date="2017-10" db="EMBL/GenBank/DDBJ databases">
        <title>Sequencing the genomes of 1000 actinobacteria strains.</title>
        <authorList>
            <person name="Klenk H.-P."/>
        </authorList>
    </citation>
    <scope>NUCLEOTIDE SEQUENCE [LARGE SCALE GENOMIC DNA]</scope>
    <source>
        <strain evidence="2 3">DSM 21574</strain>
    </source>
</reference>
<dbReference type="EMBL" id="PDJH01000001">
    <property type="protein sequence ID" value="PFG37181.1"/>
    <property type="molecule type" value="Genomic_DNA"/>
</dbReference>
<sequence>MEGVHHCDCVGQLLGGGGLEAGRPVHRYDLQAVPPSLGTLGEPRLERLLGAPLDHVEQPWRTGAVADRGQVDDDRDVLVAAAGVAPNMLVDADHLDALETVRVLDEDPPALGEHGGIGRVPRDPEAFGDPSDGQVLGDQTDQSPPQRTAGQLRPRLGSAAGVLAQHVAAAGALVAADGHQRRRRAPAQRLVRQPARDGVSRQAFAAAAPAPPVRLIDVDDPAGEHRPVRLEMLPDDLQAELIETAERGQVSAREGSVKHVEVFLDGQCENFRPRETSTSTQAPTRRLLHPQLR</sequence>
<proteinExistence type="predicted"/>
<keyword evidence="3" id="KW-1185">Reference proteome</keyword>
<evidence type="ECO:0000313" key="2">
    <source>
        <dbReference type="EMBL" id="PFG37181.1"/>
    </source>
</evidence>
<name>A0A2A9EF68_9MICO</name>
<evidence type="ECO:0000256" key="1">
    <source>
        <dbReference type="SAM" id="MobiDB-lite"/>
    </source>
</evidence>
<dbReference type="AlphaFoldDB" id="A0A2A9EF68"/>
<comment type="caution">
    <text evidence="2">The sequence shown here is derived from an EMBL/GenBank/DDBJ whole genome shotgun (WGS) entry which is preliminary data.</text>
</comment>
<gene>
    <name evidence="2" type="ORF">ATL41_1932</name>
</gene>
<accession>A0A2A9EF68</accession>